<keyword evidence="5 8" id="KW-0560">Oxidoreductase</keyword>
<dbReference type="Pfam" id="PF07992">
    <property type="entry name" value="Pyr_redox_2"/>
    <property type="match status" value="1"/>
</dbReference>
<evidence type="ECO:0000313" key="8">
    <source>
        <dbReference type="EMBL" id="EKB44418.1"/>
    </source>
</evidence>
<keyword evidence="4" id="KW-0274">FAD</keyword>
<dbReference type="InterPro" id="IPR036188">
    <property type="entry name" value="FAD/NAD-bd_sf"/>
</dbReference>
<dbReference type="InterPro" id="IPR016156">
    <property type="entry name" value="FAD/NAD-linked_Rdtase_dimer_sf"/>
</dbReference>
<organism evidence="8 9">
    <name type="scientific">Solibacillus isronensis B3W22</name>
    <dbReference type="NCBI Taxonomy" id="1224748"/>
    <lineage>
        <taxon>Bacteria</taxon>
        <taxon>Bacillati</taxon>
        <taxon>Bacillota</taxon>
        <taxon>Bacilli</taxon>
        <taxon>Bacillales</taxon>
        <taxon>Caryophanaceae</taxon>
        <taxon>Solibacillus</taxon>
    </lineage>
</organism>
<dbReference type="Pfam" id="PF02852">
    <property type="entry name" value="Pyr_redox_dim"/>
    <property type="match status" value="1"/>
</dbReference>
<comment type="cofactor">
    <cofactor evidence="1">
        <name>FAD</name>
        <dbReference type="ChEBI" id="CHEBI:57692"/>
    </cofactor>
</comment>
<evidence type="ECO:0000256" key="2">
    <source>
        <dbReference type="ARBA" id="ARBA00009130"/>
    </source>
</evidence>
<gene>
    <name evidence="8" type="primary">cdr_1</name>
    <name evidence="8" type="ORF">B857_02719</name>
</gene>
<dbReference type="PRINTS" id="PR00411">
    <property type="entry name" value="PNDRDTASEI"/>
</dbReference>
<evidence type="ECO:0000313" key="9">
    <source>
        <dbReference type="Proteomes" id="UP000004738"/>
    </source>
</evidence>
<proteinExistence type="inferred from homology"/>
<comment type="similarity">
    <text evidence="2">Belongs to the class-III pyridine nucleotide-disulfide oxidoreductase family.</text>
</comment>
<name>K1L164_9BACL</name>
<dbReference type="PANTHER" id="PTHR43429:SF1">
    <property type="entry name" value="NAD(P)H SULFUR OXIDOREDUCTASE (COA-DEPENDENT)"/>
    <property type="match status" value="1"/>
</dbReference>
<dbReference type="SMART" id="SM00450">
    <property type="entry name" value="RHOD"/>
    <property type="match status" value="1"/>
</dbReference>
<dbReference type="RefSeq" id="WP_008407215.1">
    <property type="nucleotide sequence ID" value="NZ_AMCK01000015.1"/>
</dbReference>
<evidence type="ECO:0000256" key="4">
    <source>
        <dbReference type="ARBA" id="ARBA00022827"/>
    </source>
</evidence>
<reference evidence="8 9" key="1">
    <citation type="journal article" date="2012" name="J. Bacteriol.">
        <title>Draft Genome Sequence of Bacillus isronensis Strain B3W22, Isolated from the Upper Atmosphere.</title>
        <authorList>
            <person name="Shivaji S."/>
            <person name="Ara S."/>
            <person name="Singh S.K."/>
            <person name="Bandi S."/>
            <person name="Singh A."/>
            <person name="Pinnaka A.K."/>
        </authorList>
    </citation>
    <scope>NUCLEOTIDE SEQUENCE [LARGE SCALE GENOMIC DNA]</scope>
    <source>
        <strain evidence="8 9">B3W22</strain>
    </source>
</reference>
<sequence length="563" mass="60872">MKKVIIIGGVAGGASAAARIRRLDEQAEIVMFEKGPHVSFSNCSLPFYLSGVVADSKKLLMMTPQSFEVKHNIDARVNSEVIAINRTDKTVTVKNVVTGEQYAESYDKLVLSPGASPIVPNLPGSDLPHVFTVRNVVDIERLQKAVVEEDAQNIAVIGGGFIGVEVAENLRLAGRSVSLVEFAPQILTPFDDDMVQILHKEMVDHGVELIVGDGLAKITPSTITLNSGKEVAAEIVVLAIGVRPETSLAAEAGLELGETGAIKVNQNYQTNDPDIYAVGDAIEVYHRLMNKQTRLALAGPAQRQARAVADHMFGMTVTNKGVIGSSSIQVFDYAAAATGLNERTAKQIGLPVDAVYIIAPDKVGLMPSSNPLHFKLIYEVPTGRIIGAQAIGKGNADKRIDVIATLITMNGTIEDLKELELSYSPMFSTAKDVVNIAALVATNLMAGRFKQVRVSEVRGLVEEEAYIVDVRDVNEFAQGALKGAVNIPLSELRARMDEIPTNVPVYVHCRSSQRSYNAVMALNNSGYTNVTNISGSFLGISLYEYYQDQAKNREPIVTNYNFK</sequence>
<dbReference type="InterPro" id="IPR023753">
    <property type="entry name" value="FAD/NAD-binding_dom"/>
</dbReference>
<dbReference type="PANTHER" id="PTHR43429">
    <property type="entry name" value="PYRIDINE NUCLEOTIDE-DISULFIDE OXIDOREDUCTASE DOMAIN-CONTAINING"/>
    <property type="match status" value="1"/>
</dbReference>
<evidence type="ECO:0000259" key="7">
    <source>
        <dbReference type="PROSITE" id="PS50206"/>
    </source>
</evidence>
<dbReference type="Gene3D" id="3.50.50.60">
    <property type="entry name" value="FAD/NAD(P)-binding domain"/>
    <property type="match status" value="2"/>
</dbReference>
<dbReference type="PATRIC" id="fig|1224748.3.peg.2686"/>
<dbReference type="InterPro" id="IPR004099">
    <property type="entry name" value="Pyr_nucl-diS_OxRdtase_dimer"/>
</dbReference>
<protein>
    <submittedName>
        <fullName evidence="8">Coenzyme A disulfide reductase</fullName>
        <ecNumber evidence="8">1.8.1.14</ecNumber>
    </submittedName>
</protein>
<dbReference type="InterPro" id="IPR001763">
    <property type="entry name" value="Rhodanese-like_dom"/>
</dbReference>
<dbReference type="PRINTS" id="PR00368">
    <property type="entry name" value="FADPNR"/>
</dbReference>
<dbReference type="Gene3D" id="3.40.250.10">
    <property type="entry name" value="Rhodanese-like domain"/>
    <property type="match status" value="1"/>
</dbReference>
<dbReference type="PROSITE" id="PS50206">
    <property type="entry name" value="RHODANESE_3"/>
    <property type="match status" value="1"/>
</dbReference>
<keyword evidence="9" id="KW-1185">Reference proteome</keyword>
<dbReference type="SUPFAM" id="SSF55424">
    <property type="entry name" value="FAD/NAD-linked reductases, dimerisation (C-terminal) domain"/>
    <property type="match status" value="1"/>
</dbReference>
<dbReference type="InterPro" id="IPR036873">
    <property type="entry name" value="Rhodanese-like_dom_sf"/>
</dbReference>
<dbReference type="GO" id="GO:0050451">
    <property type="term" value="F:CoA-disulfide reductase (NADPH) activity"/>
    <property type="evidence" value="ECO:0007669"/>
    <property type="project" value="UniProtKB-EC"/>
</dbReference>
<dbReference type="AlphaFoldDB" id="K1L164"/>
<comment type="caution">
    <text evidence="8">The sequence shown here is derived from an EMBL/GenBank/DDBJ whole genome shotgun (WGS) entry which is preliminary data.</text>
</comment>
<evidence type="ECO:0000256" key="3">
    <source>
        <dbReference type="ARBA" id="ARBA00022630"/>
    </source>
</evidence>
<evidence type="ECO:0000256" key="1">
    <source>
        <dbReference type="ARBA" id="ARBA00001974"/>
    </source>
</evidence>
<dbReference type="Pfam" id="PF00581">
    <property type="entry name" value="Rhodanese"/>
    <property type="match status" value="1"/>
</dbReference>
<evidence type="ECO:0000256" key="6">
    <source>
        <dbReference type="ARBA" id="ARBA00023284"/>
    </source>
</evidence>
<keyword evidence="3" id="KW-0285">Flavoprotein</keyword>
<keyword evidence="6" id="KW-0676">Redox-active center</keyword>
<dbReference type="SUPFAM" id="SSF51905">
    <property type="entry name" value="FAD/NAD(P)-binding domain"/>
    <property type="match status" value="1"/>
</dbReference>
<dbReference type="SUPFAM" id="SSF52821">
    <property type="entry name" value="Rhodanese/Cell cycle control phosphatase"/>
    <property type="match status" value="1"/>
</dbReference>
<evidence type="ECO:0000256" key="5">
    <source>
        <dbReference type="ARBA" id="ARBA00023002"/>
    </source>
</evidence>
<dbReference type="EC" id="1.8.1.14" evidence="8"/>
<accession>K1L164</accession>
<dbReference type="Proteomes" id="UP000004738">
    <property type="component" value="Unassembled WGS sequence"/>
</dbReference>
<feature type="domain" description="Rhodanese" evidence="7">
    <location>
        <begin position="461"/>
        <end position="549"/>
    </location>
</feature>
<dbReference type="EMBL" id="AMCK01000015">
    <property type="protein sequence ID" value="EKB44418.1"/>
    <property type="molecule type" value="Genomic_DNA"/>
</dbReference>
<dbReference type="InterPro" id="IPR050260">
    <property type="entry name" value="FAD-bd_OxRdtase"/>
</dbReference>